<dbReference type="SUPFAM" id="SSF141562">
    <property type="entry name" value="At5g01610-like"/>
    <property type="match status" value="1"/>
</dbReference>
<name>A0A7J7MZI9_9MAGN</name>
<dbReference type="EMBL" id="JACGCM010001165">
    <property type="protein sequence ID" value="KAF6160257.1"/>
    <property type="molecule type" value="Genomic_DNA"/>
</dbReference>
<reference evidence="1 2" key="1">
    <citation type="journal article" date="2020" name="IScience">
        <title>Genome Sequencing of the Endangered Kingdonia uniflora (Circaeasteraceae, Ranunculales) Reveals Potential Mechanisms of Evolutionary Specialization.</title>
        <authorList>
            <person name="Sun Y."/>
            <person name="Deng T."/>
            <person name="Zhang A."/>
            <person name="Moore M.J."/>
            <person name="Landis J.B."/>
            <person name="Lin N."/>
            <person name="Zhang H."/>
            <person name="Zhang X."/>
            <person name="Huang J."/>
            <person name="Zhang X."/>
            <person name="Sun H."/>
            <person name="Wang H."/>
        </authorList>
    </citation>
    <scope>NUCLEOTIDE SEQUENCE [LARGE SCALE GENOMIC DNA]</scope>
    <source>
        <strain evidence="1">TB1705</strain>
        <tissue evidence="1">Leaf</tissue>
    </source>
</reference>
<dbReference type="AlphaFoldDB" id="A0A7J7MZI9"/>
<protein>
    <submittedName>
        <fullName evidence="1">Uncharacterized protein</fullName>
    </submittedName>
</protein>
<proteinExistence type="predicted"/>
<dbReference type="InterPro" id="IPR036758">
    <property type="entry name" value="At5g01610-like"/>
</dbReference>
<keyword evidence="2" id="KW-1185">Reference proteome</keyword>
<sequence>MAMISQSIIDMENAMKQGESLIQADAAWDATSKSYNRSSNNITEEEEARAIRKGIDLRKGYKKPTKLGTTIKHQCLQIREIIDCFRNGMSLITEEIRFKAEVFQGPEICREMVKIVLAETNLPNGLIPLENIEECGHVKESGFVWFK</sequence>
<evidence type="ECO:0000313" key="1">
    <source>
        <dbReference type="EMBL" id="KAF6160257.1"/>
    </source>
</evidence>
<comment type="caution">
    <text evidence="1">The sequence shown here is derived from an EMBL/GenBank/DDBJ whole genome shotgun (WGS) entry which is preliminary data.</text>
</comment>
<organism evidence="1 2">
    <name type="scientific">Kingdonia uniflora</name>
    <dbReference type="NCBI Taxonomy" id="39325"/>
    <lineage>
        <taxon>Eukaryota</taxon>
        <taxon>Viridiplantae</taxon>
        <taxon>Streptophyta</taxon>
        <taxon>Embryophyta</taxon>
        <taxon>Tracheophyta</taxon>
        <taxon>Spermatophyta</taxon>
        <taxon>Magnoliopsida</taxon>
        <taxon>Ranunculales</taxon>
        <taxon>Circaeasteraceae</taxon>
        <taxon>Kingdonia</taxon>
    </lineage>
</organism>
<accession>A0A7J7MZI9</accession>
<dbReference type="Proteomes" id="UP000541444">
    <property type="component" value="Unassembled WGS sequence"/>
</dbReference>
<gene>
    <name evidence="1" type="ORF">GIB67_019026</name>
</gene>
<dbReference type="Gene3D" id="2.30.240.10">
    <property type="entry name" value="At5g01610-like"/>
    <property type="match status" value="1"/>
</dbReference>
<evidence type="ECO:0000313" key="2">
    <source>
        <dbReference type="Proteomes" id="UP000541444"/>
    </source>
</evidence>